<organism evidence="2">
    <name type="scientific">Myoviridae sp. ctzUB9</name>
    <dbReference type="NCBI Taxonomy" id="2825213"/>
    <lineage>
        <taxon>Viruses</taxon>
        <taxon>Duplodnaviria</taxon>
        <taxon>Heunggongvirae</taxon>
        <taxon>Uroviricota</taxon>
        <taxon>Caudoviricetes</taxon>
    </lineage>
</organism>
<reference evidence="2" key="1">
    <citation type="journal article" date="2021" name="Proc. Natl. Acad. Sci. U.S.A.">
        <title>A Catalog of Tens of Thousands of Viruses from Human Metagenomes Reveals Hidden Associations with Chronic Diseases.</title>
        <authorList>
            <person name="Tisza M.J."/>
            <person name="Buck C.B."/>
        </authorList>
    </citation>
    <scope>NUCLEOTIDE SEQUENCE</scope>
    <source>
        <strain evidence="2">CtzUB9</strain>
    </source>
</reference>
<accession>A0A8S5NYH6</accession>
<dbReference type="InterPro" id="IPR009057">
    <property type="entry name" value="Homeodomain-like_sf"/>
</dbReference>
<dbReference type="PANTHER" id="PTHR37812">
    <property type="entry name" value="MU-LIKE PROPHAGE FLUMU PROTEIN C"/>
    <property type="match status" value="1"/>
</dbReference>
<name>A0A8S5NYH6_9CAUD</name>
<protein>
    <submittedName>
        <fullName evidence="2">Mor transcription activator family</fullName>
    </submittedName>
</protein>
<proteinExistence type="predicted"/>
<evidence type="ECO:0000259" key="1">
    <source>
        <dbReference type="Pfam" id="PF08765"/>
    </source>
</evidence>
<dbReference type="InterPro" id="IPR014875">
    <property type="entry name" value="Mor_transcription_activator"/>
</dbReference>
<dbReference type="PANTHER" id="PTHR37812:SF1">
    <property type="entry name" value="MU-LIKE PROPHAGE FLUMU PROTEIN C"/>
    <property type="match status" value="1"/>
</dbReference>
<feature type="domain" description="Mor transcription activator" evidence="1">
    <location>
        <begin position="4"/>
        <end position="111"/>
    </location>
</feature>
<evidence type="ECO:0000313" key="2">
    <source>
        <dbReference type="EMBL" id="DAD99256.1"/>
    </source>
</evidence>
<dbReference type="SUPFAM" id="SSF46689">
    <property type="entry name" value="Homeodomain-like"/>
    <property type="match status" value="1"/>
</dbReference>
<dbReference type="InterPro" id="IPR052411">
    <property type="entry name" value="c-mor_Regulatory_Protein"/>
</dbReference>
<sequence>MADSRIPELIADLEDQACACLLAHVPQISRPTAIQISKQLSRHITDNWRGQIIYFPKNTGGELDERDRQIWAEFDGKNHQQLAKKYNLATQQIYQIVKRARAADLQARQRSIFDE</sequence>
<dbReference type="Gene3D" id="1.10.10.60">
    <property type="entry name" value="Homeodomain-like"/>
    <property type="match status" value="1"/>
</dbReference>
<dbReference type="EMBL" id="BK015279">
    <property type="protein sequence ID" value="DAD99256.1"/>
    <property type="molecule type" value="Genomic_DNA"/>
</dbReference>
<dbReference type="Pfam" id="PF08765">
    <property type="entry name" value="Mor"/>
    <property type="match status" value="1"/>
</dbReference>